<evidence type="ECO:0000313" key="1">
    <source>
        <dbReference type="EMBL" id="TII04394.1"/>
    </source>
</evidence>
<dbReference type="AlphaFoldDB" id="A0A4T2GZT6"/>
<gene>
    <name evidence="1" type="ORF">FAJ36_08355</name>
</gene>
<comment type="caution">
    <text evidence="1">The sequence shown here is derived from an EMBL/GenBank/DDBJ whole genome shotgun (WGS) entry which is preliminary data.</text>
</comment>
<evidence type="ECO:0000313" key="2">
    <source>
        <dbReference type="Proteomes" id="UP000305785"/>
    </source>
</evidence>
<name>A0A4T2GZT6_STRSU</name>
<dbReference type="Proteomes" id="UP000305785">
    <property type="component" value="Unassembled WGS sequence"/>
</dbReference>
<protein>
    <submittedName>
        <fullName evidence="1">Uncharacterized protein</fullName>
    </submittedName>
</protein>
<reference evidence="1 2" key="1">
    <citation type="submission" date="2019-04" db="EMBL/GenBank/DDBJ databases">
        <title>Genome analysis of Streptococcus suis strain WUSS330.</title>
        <authorList>
            <person name="Chen H."/>
            <person name="Gao X."/>
            <person name="Wu Z."/>
        </authorList>
    </citation>
    <scope>NUCLEOTIDE SEQUENCE [LARGE SCALE GENOMIC DNA]</scope>
    <source>
        <strain evidence="1 2">WUSS330</strain>
    </source>
</reference>
<sequence length="399" mass="46242">MRMILQQGYGMMALNKEFSSKYNNIEVILSPRALQSGQRPQRLKEHANEIKKNGGKILFDPQFYQPRTNLDKILNFPYFEQLDYKTTSFMGEEAKQFSKNVINFQKNTLGVDEYIIPGTFSNSFSEDWIQQQEDLMYGGLSSDIDGVFYQTISIGSDFVLDERFSDFIGFLVLSKVDGYYLTLRKPNEEPFVSNSVYLYNLLDAILSLKLSGKKIIIGYANPQDLMFASVGLDGIATGNYQNVRNFNPDMFFMDEEESIKRRSTWYYDNNTFSEFKPEQLALAQNRDKLHLFQPSNDYTAEYLGANPITSYLWNESMNFKNYLYSMYLSCNDISSSTKKFSFVESMFLEKEKNLKTLFENGIREGNRTFRADAFEATLSAFSAIKNDREEDIEELELLV</sequence>
<dbReference type="EMBL" id="SSXN01000012">
    <property type="protein sequence ID" value="TII04394.1"/>
    <property type="molecule type" value="Genomic_DNA"/>
</dbReference>
<organism evidence="1 2">
    <name type="scientific">Streptococcus suis</name>
    <dbReference type="NCBI Taxonomy" id="1307"/>
    <lineage>
        <taxon>Bacteria</taxon>
        <taxon>Bacillati</taxon>
        <taxon>Bacillota</taxon>
        <taxon>Bacilli</taxon>
        <taxon>Lactobacillales</taxon>
        <taxon>Streptococcaceae</taxon>
        <taxon>Streptococcus</taxon>
    </lineage>
</organism>
<proteinExistence type="predicted"/>
<accession>A0A4T2GZT6</accession>
<dbReference type="RefSeq" id="WP_136671746.1">
    <property type="nucleotide sequence ID" value="NZ_JBAPDG010000002.1"/>
</dbReference>